<keyword evidence="2" id="KW-0677">Repeat</keyword>
<proteinExistence type="predicted"/>
<dbReference type="PANTHER" id="PTHR46652">
    <property type="entry name" value="LEUCINE-RICH REPEAT AND IQ DOMAIN-CONTAINING PROTEIN 1-RELATED"/>
    <property type="match status" value="1"/>
</dbReference>
<dbReference type="InterPro" id="IPR032675">
    <property type="entry name" value="LRR_dom_sf"/>
</dbReference>
<keyword evidence="3" id="KW-0732">Signal</keyword>
<dbReference type="InterPro" id="IPR050836">
    <property type="entry name" value="SDS22/Internalin_LRR"/>
</dbReference>
<evidence type="ECO:0000256" key="1">
    <source>
        <dbReference type="ARBA" id="ARBA00022614"/>
    </source>
</evidence>
<evidence type="ECO:0000313" key="5">
    <source>
        <dbReference type="Proteomes" id="UP000553632"/>
    </source>
</evidence>
<feature type="signal peptide" evidence="3">
    <location>
        <begin position="1"/>
        <end position="17"/>
    </location>
</feature>
<accession>A0A7J6T203</accession>
<dbReference type="Proteomes" id="UP000553632">
    <property type="component" value="Unassembled WGS sequence"/>
</dbReference>
<evidence type="ECO:0000256" key="2">
    <source>
        <dbReference type="ARBA" id="ARBA00022737"/>
    </source>
</evidence>
<protein>
    <submittedName>
        <fullName evidence="4">Uncharacterized protein</fullName>
    </submittedName>
</protein>
<evidence type="ECO:0000256" key="3">
    <source>
        <dbReference type="SAM" id="SignalP"/>
    </source>
</evidence>
<reference evidence="4 5" key="1">
    <citation type="submission" date="2020-04" db="EMBL/GenBank/DDBJ databases">
        <title>Perkinsus olseni comparative genomics.</title>
        <authorList>
            <person name="Bogema D.R."/>
        </authorList>
    </citation>
    <scope>NUCLEOTIDE SEQUENCE [LARGE SCALE GENOMIC DNA]</scope>
    <source>
        <strain evidence="4 5">ATCC PRA-207</strain>
    </source>
</reference>
<name>A0A7J6T203_PEROL</name>
<dbReference type="EMBL" id="JABANO010014142">
    <property type="protein sequence ID" value="KAF4739083.1"/>
    <property type="molecule type" value="Genomic_DNA"/>
</dbReference>
<organism evidence="4 5">
    <name type="scientific">Perkinsus olseni</name>
    <name type="common">Perkinsus atlanticus</name>
    <dbReference type="NCBI Taxonomy" id="32597"/>
    <lineage>
        <taxon>Eukaryota</taxon>
        <taxon>Sar</taxon>
        <taxon>Alveolata</taxon>
        <taxon>Perkinsozoa</taxon>
        <taxon>Perkinsea</taxon>
        <taxon>Perkinsida</taxon>
        <taxon>Perkinsidae</taxon>
        <taxon>Perkinsus</taxon>
    </lineage>
</organism>
<feature type="chain" id="PRO_5029900906" evidence="3">
    <location>
        <begin position="18"/>
        <end position="582"/>
    </location>
</feature>
<dbReference type="SUPFAM" id="SSF52047">
    <property type="entry name" value="RNI-like"/>
    <property type="match status" value="1"/>
</dbReference>
<evidence type="ECO:0000313" key="4">
    <source>
        <dbReference type="EMBL" id="KAF4739083.1"/>
    </source>
</evidence>
<keyword evidence="5" id="KW-1185">Reference proteome</keyword>
<dbReference type="AlphaFoldDB" id="A0A7J6T203"/>
<dbReference type="Gene3D" id="3.80.10.10">
    <property type="entry name" value="Ribonuclease Inhibitor"/>
    <property type="match status" value="2"/>
</dbReference>
<gene>
    <name evidence="4" type="ORF">FOZ63_005004</name>
</gene>
<comment type="caution">
    <text evidence="4">The sequence shown here is derived from an EMBL/GenBank/DDBJ whole genome shotgun (WGS) entry which is preliminary data.</text>
</comment>
<keyword evidence="1" id="KW-0433">Leucine-rich repeat</keyword>
<dbReference type="PANTHER" id="PTHR46652:SF3">
    <property type="entry name" value="LEUCINE-RICH REPEAT-CONTAINING PROTEIN 9"/>
    <property type="match status" value="1"/>
</dbReference>
<sequence>MFTRLAFFASILSVAASQRDIVSIQQRRLPFQNGNPRDVFISPSGTLKHIQTVEIRNAVGPRSQFDEISSIIVKSDGSELLAINDDALFFTMRLEKTFGDEFDVSEAVIYPMRDPDGENIPFLGDSDTDLDGNPRGLTIDGAYPGEGRGELFVSFARGRRLLKYPVGVRSRTSVDIDISELLDECVNGPQALTKMRPNRLLPEYLLMICNDPTNSDPNVYPAFAYDEGVPTRFSVESDGGFSPVDMAGLSNGDVMILFRGPESTMRIGFVPSRDLTLAMRRGGRVVPQIILEAAESDGSDGRSSEGTLSSVCSLELMFEAPLSMMVFVNHFPRLQKLWLIHTPLNALLDCEAQMHHLEELHLNHNGAVSLNGMARLCGSKLKKLHANNNNVESLDFGGEMISLEELSAAGNVIATLTTLEEQCPALVRANLARNRISDKSLKELTSSLAPPSGQSKGCLQCLTELNIAANEEVREIGTILRLVSRLPSLTALDLADPDWGPPCPVANRANFAVAVVAEFSRLRVLNRSLLSEEFKVSSRAQAEHATMFYDMRRRKLVWERNQLAERVAEEMLRPLKRLPDAE</sequence>